<dbReference type="InterPro" id="IPR028325">
    <property type="entry name" value="VG_K_chnl"/>
</dbReference>
<evidence type="ECO:0000256" key="6">
    <source>
        <dbReference type="ARBA" id="ARBA00023136"/>
    </source>
</evidence>
<protein>
    <submittedName>
        <fullName evidence="10">Amino acid ABC transporter substrate-binding protein, PAAT family</fullName>
    </submittedName>
</protein>
<dbReference type="Gene3D" id="1.20.5.110">
    <property type="match status" value="1"/>
</dbReference>
<name>A0A1H3P289_9RHOB</name>
<dbReference type="InterPro" id="IPR013099">
    <property type="entry name" value="K_chnl_dom"/>
</dbReference>
<dbReference type="Gene3D" id="3.40.190.10">
    <property type="entry name" value="Periplasmic binding protein-like II"/>
    <property type="match status" value="2"/>
</dbReference>
<evidence type="ECO:0000256" key="4">
    <source>
        <dbReference type="ARBA" id="ARBA00022989"/>
    </source>
</evidence>
<dbReference type="PANTHER" id="PTHR11537">
    <property type="entry name" value="VOLTAGE-GATED POTASSIUM CHANNEL"/>
    <property type="match status" value="1"/>
</dbReference>
<evidence type="ECO:0000256" key="7">
    <source>
        <dbReference type="ARBA" id="ARBA00023303"/>
    </source>
</evidence>
<keyword evidence="5" id="KW-0406">Ion transport</keyword>
<dbReference type="EMBL" id="FNPF01000040">
    <property type="protein sequence ID" value="SDY94539.1"/>
    <property type="molecule type" value="Genomic_DNA"/>
</dbReference>
<dbReference type="Proteomes" id="UP000199286">
    <property type="component" value="Unassembled WGS sequence"/>
</dbReference>
<gene>
    <name evidence="10" type="ORF">SAMN05444340_1408</name>
</gene>
<dbReference type="OrthoDB" id="9768183at2"/>
<dbReference type="AlphaFoldDB" id="A0A1H3P289"/>
<dbReference type="PANTHER" id="PTHR11537:SF252">
    <property type="entry name" value="POTASSIUM VOLTAGE-GATED CHANNEL PROTEIN SHAW"/>
    <property type="match status" value="1"/>
</dbReference>
<dbReference type="SUPFAM" id="SSF53850">
    <property type="entry name" value="Periplasmic binding protein-like II"/>
    <property type="match status" value="1"/>
</dbReference>
<evidence type="ECO:0000256" key="8">
    <source>
        <dbReference type="SAM" id="Phobius"/>
    </source>
</evidence>
<evidence type="ECO:0000259" key="9">
    <source>
        <dbReference type="Pfam" id="PF07885"/>
    </source>
</evidence>
<comment type="subcellular location">
    <subcellularLocation>
        <location evidence="1">Membrane</location>
        <topology evidence="1">Multi-pass membrane protein</topology>
    </subcellularLocation>
</comment>
<dbReference type="Gene3D" id="1.10.287.70">
    <property type="match status" value="1"/>
</dbReference>
<evidence type="ECO:0000256" key="5">
    <source>
        <dbReference type="ARBA" id="ARBA00023065"/>
    </source>
</evidence>
<dbReference type="RefSeq" id="WP_089886488.1">
    <property type="nucleotide sequence ID" value="NZ_FNPF01000040.1"/>
</dbReference>
<keyword evidence="4 8" id="KW-1133">Transmembrane helix</keyword>
<evidence type="ECO:0000256" key="3">
    <source>
        <dbReference type="ARBA" id="ARBA00022692"/>
    </source>
</evidence>
<feature type="domain" description="Potassium channel" evidence="9">
    <location>
        <begin position="116"/>
        <end position="170"/>
    </location>
</feature>
<accession>A0A1H3P289</accession>
<reference evidence="10 11" key="1">
    <citation type="submission" date="2016-10" db="EMBL/GenBank/DDBJ databases">
        <authorList>
            <person name="de Groot N.N."/>
        </authorList>
    </citation>
    <scope>NUCLEOTIDE SEQUENCE [LARGE SCALE GENOMIC DNA]</scope>
    <source>
        <strain evidence="10 11">DSM 26880</strain>
    </source>
</reference>
<keyword evidence="11" id="KW-1185">Reference proteome</keyword>
<keyword evidence="7" id="KW-0407">Ion channel</keyword>
<feature type="transmembrane region" description="Helical" evidence="8">
    <location>
        <begin position="81"/>
        <end position="102"/>
    </location>
</feature>
<dbReference type="GO" id="GO:0001508">
    <property type="term" value="P:action potential"/>
    <property type="evidence" value="ECO:0007669"/>
    <property type="project" value="TreeGrafter"/>
</dbReference>
<keyword evidence="6 8" id="KW-0472">Membrane</keyword>
<keyword evidence="2" id="KW-0813">Transport</keyword>
<keyword evidence="3 8" id="KW-0812">Transmembrane</keyword>
<sequence>MGVDIWRLIAEREGWSYEFIPAGAAELDGGAVDVLLPVVAGPRLEERADVTLPFHTATMGVAAERESRLLSVMRGFVSWRFLQLVSSLSALLLVIGALVWLVERRRNEEEFHPGVLKGLGDGFWWAGVTLTTIGYGDKSPKTLLGRMIAMLWMLTGLAVSAALTAAVVTLAQPGDSGALPERFAEETVSVIADTTTARYLESAGVDTAPRPDMDGILSALQSGDVTRAAAPAPVLRHAISERGAVDFGVSETTLAPVLIAFALPEGSYLRERINRALLNALSSETGWDVLQRYNQVKE</sequence>
<dbReference type="SUPFAM" id="SSF81324">
    <property type="entry name" value="Voltage-gated potassium channels"/>
    <property type="match status" value="1"/>
</dbReference>
<evidence type="ECO:0000256" key="1">
    <source>
        <dbReference type="ARBA" id="ARBA00004141"/>
    </source>
</evidence>
<evidence type="ECO:0000313" key="10">
    <source>
        <dbReference type="EMBL" id="SDY94539.1"/>
    </source>
</evidence>
<dbReference type="GO" id="GO:0005251">
    <property type="term" value="F:delayed rectifier potassium channel activity"/>
    <property type="evidence" value="ECO:0007669"/>
    <property type="project" value="TreeGrafter"/>
</dbReference>
<proteinExistence type="predicted"/>
<dbReference type="Pfam" id="PF07885">
    <property type="entry name" value="Ion_trans_2"/>
    <property type="match status" value="1"/>
</dbReference>
<organism evidence="10 11">
    <name type="scientific">Citreimonas salinaria</name>
    <dbReference type="NCBI Taxonomy" id="321339"/>
    <lineage>
        <taxon>Bacteria</taxon>
        <taxon>Pseudomonadati</taxon>
        <taxon>Pseudomonadota</taxon>
        <taxon>Alphaproteobacteria</taxon>
        <taxon>Rhodobacterales</taxon>
        <taxon>Roseobacteraceae</taxon>
        <taxon>Citreimonas</taxon>
    </lineage>
</organism>
<dbReference type="STRING" id="321339.SAMN05444340_1408"/>
<dbReference type="GO" id="GO:0008076">
    <property type="term" value="C:voltage-gated potassium channel complex"/>
    <property type="evidence" value="ECO:0007669"/>
    <property type="project" value="InterPro"/>
</dbReference>
<evidence type="ECO:0000256" key="2">
    <source>
        <dbReference type="ARBA" id="ARBA00022448"/>
    </source>
</evidence>
<dbReference type="PRINTS" id="PR00169">
    <property type="entry name" value="KCHANNEL"/>
</dbReference>
<evidence type="ECO:0000313" key="11">
    <source>
        <dbReference type="Proteomes" id="UP000199286"/>
    </source>
</evidence>
<feature type="transmembrane region" description="Helical" evidence="8">
    <location>
        <begin position="149"/>
        <end position="171"/>
    </location>
</feature>